<dbReference type="PANTHER" id="PTHR48125">
    <property type="entry name" value="LP07818P1"/>
    <property type="match status" value="1"/>
</dbReference>
<feature type="compositionally biased region" description="Basic and acidic residues" evidence="2">
    <location>
        <begin position="980"/>
        <end position="994"/>
    </location>
</feature>
<reference evidence="4" key="1">
    <citation type="submission" date="2023-10" db="EMBL/GenBank/DDBJ databases">
        <authorList>
            <person name="Chen Y."/>
            <person name="Shah S."/>
            <person name="Dougan E. K."/>
            <person name="Thang M."/>
            <person name="Chan C."/>
        </authorList>
    </citation>
    <scope>NUCLEOTIDE SEQUENCE [LARGE SCALE GENOMIC DNA]</scope>
</reference>
<feature type="region of interest" description="Disordered" evidence="2">
    <location>
        <begin position="954"/>
        <end position="1001"/>
    </location>
</feature>
<evidence type="ECO:0000256" key="3">
    <source>
        <dbReference type="SAM" id="Phobius"/>
    </source>
</evidence>
<comment type="caution">
    <text evidence="4">The sequence shown here is derived from an EMBL/GenBank/DDBJ whole genome shotgun (WGS) entry which is preliminary data.</text>
</comment>
<feature type="compositionally biased region" description="Basic and acidic residues" evidence="2">
    <location>
        <begin position="506"/>
        <end position="516"/>
    </location>
</feature>
<evidence type="ECO:0000256" key="2">
    <source>
        <dbReference type="SAM" id="MobiDB-lite"/>
    </source>
</evidence>
<feature type="region of interest" description="Disordered" evidence="2">
    <location>
        <begin position="2377"/>
        <end position="2526"/>
    </location>
</feature>
<evidence type="ECO:0000256" key="1">
    <source>
        <dbReference type="ARBA" id="ARBA00023172"/>
    </source>
</evidence>
<feature type="compositionally biased region" description="Basic and acidic residues" evidence="2">
    <location>
        <begin position="1469"/>
        <end position="1482"/>
    </location>
</feature>
<accession>A0ABN9QQT6</accession>
<feature type="region of interest" description="Disordered" evidence="2">
    <location>
        <begin position="502"/>
        <end position="527"/>
    </location>
</feature>
<dbReference type="InterPro" id="IPR013762">
    <property type="entry name" value="Integrase-like_cat_sf"/>
</dbReference>
<feature type="compositionally biased region" description="Low complexity" evidence="2">
    <location>
        <begin position="2474"/>
        <end position="2485"/>
    </location>
</feature>
<organism evidence="4 5">
    <name type="scientific">Prorocentrum cordatum</name>
    <dbReference type="NCBI Taxonomy" id="2364126"/>
    <lineage>
        <taxon>Eukaryota</taxon>
        <taxon>Sar</taxon>
        <taxon>Alveolata</taxon>
        <taxon>Dinophyceae</taxon>
        <taxon>Prorocentrales</taxon>
        <taxon>Prorocentraceae</taxon>
        <taxon>Prorocentrum</taxon>
    </lineage>
</organism>
<feature type="region of interest" description="Disordered" evidence="2">
    <location>
        <begin position="1991"/>
        <end position="2016"/>
    </location>
</feature>
<keyword evidence="5" id="KW-1185">Reference proteome</keyword>
<feature type="compositionally biased region" description="Low complexity" evidence="2">
    <location>
        <begin position="119"/>
        <end position="132"/>
    </location>
</feature>
<keyword evidence="3" id="KW-1133">Transmembrane helix</keyword>
<feature type="region of interest" description="Disordered" evidence="2">
    <location>
        <begin position="1468"/>
        <end position="1495"/>
    </location>
</feature>
<dbReference type="EMBL" id="CAUYUJ010004213">
    <property type="protein sequence ID" value="CAK0808579.1"/>
    <property type="molecule type" value="Genomic_DNA"/>
</dbReference>
<feature type="region of interest" description="Disordered" evidence="2">
    <location>
        <begin position="83"/>
        <end position="134"/>
    </location>
</feature>
<feature type="transmembrane region" description="Helical" evidence="3">
    <location>
        <begin position="1434"/>
        <end position="1461"/>
    </location>
</feature>
<dbReference type="PANTHER" id="PTHR48125:SF10">
    <property type="entry name" value="OS12G0136300 PROTEIN"/>
    <property type="match status" value="1"/>
</dbReference>
<dbReference type="Gene3D" id="1.10.443.10">
    <property type="entry name" value="Intergrase catalytic core"/>
    <property type="match status" value="1"/>
</dbReference>
<dbReference type="Proteomes" id="UP001189429">
    <property type="component" value="Unassembled WGS sequence"/>
</dbReference>
<name>A0ABN9QQT6_9DINO</name>
<feature type="compositionally biased region" description="Low complexity" evidence="2">
    <location>
        <begin position="99"/>
        <end position="112"/>
    </location>
</feature>
<feature type="compositionally biased region" description="Acidic residues" evidence="2">
    <location>
        <begin position="2404"/>
        <end position="2420"/>
    </location>
</feature>
<protein>
    <submittedName>
        <fullName evidence="4">Uncharacterized protein</fullName>
    </submittedName>
</protein>
<proteinExistence type="predicted"/>
<dbReference type="SUPFAM" id="SSF56349">
    <property type="entry name" value="DNA breaking-rejoining enzymes"/>
    <property type="match status" value="1"/>
</dbReference>
<keyword evidence="3" id="KW-0812">Transmembrane</keyword>
<dbReference type="InterPro" id="IPR011010">
    <property type="entry name" value="DNA_brk_join_enz"/>
</dbReference>
<evidence type="ECO:0000313" key="5">
    <source>
        <dbReference type="Proteomes" id="UP001189429"/>
    </source>
</evidence>
<feature type="compositionally biased region" description="Low complexity" evidence="2">
    <location>
        <begin position="2380"/>
        <end position="2398"/>
    </location>
</feature>
<keyword evidence="1" id="KW-0233">DNA recombination</keyword>
<evidence type="ECO:0000313" key="4">
    <source>
        <dbReference type="EMBL" id="CAK0808579.1"/>
    </source>
</evidence>
<sequence>MFVGDAVWKQCLAIDRGGIPRTNAIVIIANIDSQRGVAFLADIGLNIQVICVRNASIQMVKESACGSWPASWFRPGGRFGALFGARREPTTPRCGPRARSGSRTYPRSSTSSRARENLASEPANSSSAPEIAQDIRPPSYQPAGGLDIASAAVSCGAYLSFFAGVPVAAGSSDPMDLLISSADHDVYEERYGQGNPDIVAVVFSPTRQALQGVDPNLLHRFRREPNARETVAIQDALVQVADQLYLDRERAAGRPRTLPAGGSYLEFDFTAAAPGPGVPGAGPAAHAPAAGAAAGAAPAAPLVSVAGAGAVAAPAAGPLAAAAVPAAGAPAGAAGAAPPAAAGVVGPPAVLAPVWVFIESTGGGSRGDVVQLNGTERIEGDIGLLKLNAGWVAIRRISMDPSVYRCAESGADIRLLGVPPRPDGSRQRLAWREAVPMMVENPIPGWLLDGPRTMLWCAQFIDRKRSGPVEHYNSFVAFYHLTKEDYGAQLYEYIYSMELEAQQSKGSKDGNEGDGKKRGRGRGGGPHRFGIVDEAAVFTGAAKEDGRSMICPLLLEHVSKQVERDAGILKQPREGGRPWASRVQQIYLYMRSVRRRLEKRSHVHGMVEEMTVALNELWGCPPAARRQAPAGTPVPAAGHALVLSELRQAAVRFGPCPEDLDGPGALEELRISQSHEGDATLVAPVSFDLVDSISLPPAGSQPVALETIDEMAGQNIAHRLKELLLPRQLGMERIKEAGPRRLYTDPALRNPRLYATVARRLMNAGLVDFSSSAECYVGMFFVRKKNGRELTWCRALLPLCFRDAGRPLSPVVSCVDASWWGAGVTESTITSDQARRLSIFNERWRFSRDGEQQVAPRDKALALERKQAERITSPCIKQASSEPSRDPAVIAAVMEQQVPFRVEPKPNQEEEVTFEEVPEEAVGLGRMAAPLSMSALGFMAAPAVPATRARKRPAAALGVAGTHQLQRRPRAAPGASARPAESDRRAVRRQERASRFPSLPASAPRRGLTFLEEQSVGDATRADYQRRQAAFSLWACQRGHSLATPAEVDKALALFFHEEFLDGGESSDAWKLMAALAFARSDLGPRQGRLPRAARAAKGWSRLAPPRSRLPPPWPVACLIVETLCRRGLVVHAWLTALTFGLYLRPREALDLVQSQLIPPGFTTATAMHHWRVVLHLFERQTPSKTGAFDESLLVDSSCFPWMPSLVQELHRRTPAGHRLFPVTYAQWNYHFKAVVAELGLQVLGNLTLHQLRHGGASHELYAAARPLRDIQKRGRWATVAALRRYAKGGRVQEQLHRLPRALLLRAEQAFRGIGRTAPVAGAAIGAAVGAAGTVDFVPADGADPAPEQVEEDVCMEPEGYIAPPLAGRIPAASPVEAYGRRRHTRAPGEPPGEDPFPGWPNHLLDGLLQGGAWFGLMMFGGARWRGFPHWLQYLLVFFYLLSALVALDLLTLLAYALALLSRGKGPLRRNEHPHPLKDSRPVRGGPASGGTTPNKFFQDWIRARGRHSSRRPHELLAIIEEGMVRMQRKPGSTLPATRKGGQVYLYGAVLHCADPSLRQRLGNARKRAVYLAREWEAEIPPDIVAVSYHYTGVEEGLVLNLEEALPYQGASRDPSGEPSAVVWLLEALLSAVQDGVGVEAALEAAQDYYGEDPDTCLALVTPCAEELEATALRNPASLGREEQAALGKLLRHVREKRLLQKGQAGILTDPNTRLLVQHLNLSQRMEADDSKNVEGPLGYLKTTECRLAVYTARGFNAFYVAPCPGLVGRELCDAARRGGDGRWMIMHEGGCPILVVNWVAYAIAGGFWGGRDLERMAKWPLGASDFPRTTREEFERFIPHSDPTHMEKRPAWTKILAVWTDQAHRSITTFCLFYGQDHERERRDALRRLVQLNLDDPNQWTEGDLFAIWEELHWDWWDGIRLIVQRALHDLRNQNPTEEEFRLHLLEGPGGQPRFQMPLSFQLDHPNGFFRARVVSRKFWEQRSALSALSRTSRAKVPPPPPAGRAGQDDNPQCPIGTALEAEGHKAALAGIPKNPQGKRICIPFNCHSTRWRGSGCRDAHQKINDLKGLPMETRLLFFRFGGFHKLPLVTPAAVDARMAALRKGPKPRPRTRGGQNANRDTVLSVLTDFLKEPTELEDYTGDLEGDIDPEALVKWADFIVALRVAVKPATSLTQAALVKQLEALASFHEDTWHLADGMSDWCTRVARRLRAMMRHVEQDANNPKGKLDYSAVMRCDPTQAADAPVTARWDDNDEWIVPGLSHGALAAGEETAGGRSKKGAGWLWQGHDSEKRRILVDRYTRGDQVFVALWQFIKESGGSKTMVSQITVQPQHQLREVESFMVDIGKKFASGEMTKEAVQEAKKSWVDDHGGIAKKRPAAAATPAAAAMRRPAAAAAVKEELQDQLDDGDHDGEDQEEEAASHNEPEDEEEEDAPSHDEGPLAMKRPAAACSAAVLRKPSKMQKTANSDHESAAPAGGAAAGAAEPPPDPEAKDGEIGAELMREAERARRGIEATKQGRWSTSEMADGATLAPFKQTAFAAGQEASTTATGEDHGRYYT</sequence>
<keyword evidence="3" id="KW-0472">Membrane</keyword>
<gene>
    <name evidence="4" type="ORF">PCOR1329_LOCUS14133</name>
</gene>
<feature type="compositionally biased region" description="Basic and acidic residues" evidence="2">
    <location>
        <begin position="2491"/>
        <end position="2514"/>
    </location>
</feature>